<feature type="chain" id="PRO_5003993633" description="PNPLA domain-containing protein" evidence="5">
    <location>
        <begin position="22"/>
        <end position="766"/>
    </location>
</feature>
<dbReference type="InterPro" id="IPR016035">
    <property type="entry name" value="Acyl_Trfase/lysoPLipase"/>
</dbReference>
<gene>
    <name evidence="7" type="ORF">C900_00750</name>
</gene>
<dbReference type="InterPro" id="IPR002641">
    <property type="entry name" value="PNPLA_dom"/>
</dbReference>
<dbReference type="PATRIC" id="fig|1237149.3.peg.983"/>
<dbReference type="GO" id="GO:0016787">
    <property type="term" value="F:hydrolase activity"/>
    <property type="evidence" value="ECO:0007669"/>
    <property type="project" value="UniProtKB-UniRule"/>
</dbReference>
<evidence type="ECO:0000256" key="5">
    <source>
        <dbReference type="SAM" id="SignalP"/>
    </source>
</evidence>
<dbReference type="Gene3D" id="3.40.1090.10">
    <property type="entry name" value="Cytosolic phospholipase A2 catalytic domain"/>
    <property type="match status" value="2"/>
</dbReference>
<dbReference type="eggNOG" id="COG1752">
    <property type="taxonomic scope" value="Bacteria"/>
</dbReference>
<evidence type="ECO:0000256" key="1">
    <source>
        <dbReference type="ARBA" id="ARBA00022801"/>
    </source>
</evidence>
<feature type="domain" description="PNPLA" evidence="6">
    <location>
        <begin position="26"/>
        <end position="221"/>
    </location>
</feature>
<protein>
    <recommendedName>
        <fullName evidence="6">PNPLA domain-containing protein</fullName>
    </recommendedName>
</protein>
<feature type="signal peptide" evidence="5">
    <location>
        <begin position="1"/>
        <end position="21"/>
    </location>
</feature>
<feature type="short sequence motif" description="GXGXXG" evidence="4">
    <location>
        <begin position="30"/>
        <end position="35"/>
    </location>
</feature>
<dbReference type="PANTHER" id="PTHR14226">
    <property type="entry name" value="NEUROPATHY TARGET ESTERASE/SWISS CHEESE D.MELANOGASTER"/>
    <property type="match status" value="1"/>
</dbReference>
<dbReference type="EMBL" id="AMZN01000014">
    <property type="protein sequence ID" value="ELR72789.1"/>
    <property type="molecule type" value="Genomic_DNA"/>
</dbReference>
<dbReference type="Pfam" id="PF01734">
    <property type="entry name" value="Patatin"/>
    <property type="match status" value="1"/>
</dbReference>
<dbReference type="Proteomes" id="UP000011135">
    <property type="component" value="Unassembled WGS sequence"/>
</dbReference>
<evidence type="ECO:0000313" key="7">
    <source>
        <dbReference type="EMBL" id="ELR72789.1"/>
    </source>
</evidence>
<dbReference type="SUPFAM" id="SSF52151">
    <property type="entry name" value="FabD/lysophospholipase-like"/>
    <property type="match status" value="1"/>
</dbReference>
<accession>L8JYS9</accession>
<comment type="caution">
    <text evidence="7">The sequence shown here is derived from an EMBL/GenBank/DDBJ whole genome shotgun (WGS) entry which is preliminary data.</text>
</comment>
<proteinExistence type="predicted"/>
<dbReference type="CDD" id="cd07205">
    <property type="entry name" value="Pat_PNPLA6_PNPLA7_NTE1_like"/>
    <property type="match status" value="1"/>
</dbReference>
<feature type="short sequence motif" description="DGA/G" evidence="4">
    <location>
        <begin position="208"/>
        <end position="210"/>
    </location>
</feature>
<dbReference type="InterPro" id="IPR050301">
    <property type="entry name" value="NTE"/>
</dbReference>
<evidence type="ECO:0000313" key="8">
    <source>
        <dbReference type="Proteomes" id="UP000011135"/>
    </source>
</evidence>
<keyword evidence="2 4" id="KW-0442">Lipid degradation</keyword>
<keyword evidence="1 4" id="KW-0378">Hydrolase</keyword>
<dbReference type="PROSITE" id="PS51635">
    <property type="entry name" value="PNPLA"/>
    <property type="match status" value="1"/>
</dbReference>
<keyword evidence="5" id="KW-0732">Signal</keyword>
<name>L8JYS9_9BACT</name>
<feature type="short sequence motif" description="GXSXG" evidence="4">
    <location>
        <begin position="57"/>
        <end position="61"/>
    </location>
</feature>
<dbReference type="GO" id="GO:0016042">
    <property type="term" value="P:lipid catabolic process"/>
    <property type="evidence" value="ECO:0007669"/>
    <property type="project" value="UniProtKB-UniRule"/>
</dbReference>
<feature type="active site" description="Proton acceptor" evidence="4">
    <location>
        <position position="208"/>
    </location>
</feature>
<sequence>MQLAKILLLTALLGMATSGYGQKVALVLSGGGAKGIAHVGVLKALEENNIPVDYLVGTSMGGIVAGCYAAGYPADEIEKIMTSPEFMKWVNGDLEKGYNYFYSKEEPNAAFLSIKLSLDSTFNASLTSSIASDLSLNYALAETFAQPSANAGYNFDSLFVPVRIVAADIFTQNEVVLNSGSLSHALRTTLSVPFFYKPIRLDGKYLFDGGIYNNFPVDVAIKEFDPDVIIGVNVSSKIFNDYPFEKDDRLLDKSLLYMLLDKSNPDLIPGSGVYIEPDLRGYTSFDFGKAQNLIDSGYVWAMNHMDEIKAKVARSSSCDSVAEKRNKFQAKNKPLKFDTIHFHGFNSKQRKYISRIFNFHKNEPLYIEDIKTGYYRLVSEKFFRTIYPDISFNAETESYQLEIYGRPRNNFNVEIGGTIATRNISQIYLGMEYYYFDNYLLKNSINFYTGSFYKSAQLRSRLDLSALNQFYIEPELTYNSWDYIDSDDILIKERAPTLLVRTDRKYGINLGFPVGSHFKGVINSAWVNNTDRFANTSSFTSADTLDRLDLNGLRAGIYISRNSLNRKQYANEGKAFKLSLDYFNMEERYKPGSTSAIEATQKQGHQWFRAKATVEQYFKTGNHSTGYFLESVFSNQPFFSNYYASLINAPALEPLQDSRTLLLQNFRAHNYLTVGLRSVYSIRPNLNFRIEGYAFKALESITTANESRSGYDDFIDSIYFTGTAALTLHSPIGPINLSMNYYDDAETKFGVLLHVGFLLFHDKSMD</sequence>
<keyword evidence="8" id="KW-1185">Reference proteome</keyword>
<evidence type="ECO:0000256" key="4">
    <source>
        <dbReference type="PROSITE-ProRule" id="PRU01161"/>
    </source>
</evidence>
<keyword evidence="3 4" id="KW-0443">Lipid metabolism</keyword>
<organism evidence="7 8">
    <name type="scientific">Fulvivirga imtechensis AK7</name>
    <dbReference type="NCBI Taxonomy" id="1237149"/>
    <lineage>
        <taxon>Bacteria</taxon>
        <taxon>Pseudomonadati</taxon>
        <taxon>Bacteroidota</taxon>
        <taxon>Cytophagia</taxon>
        <taxon>Cytophagales</taxon>
        <taxon>Fulvivirgaceae</taxon>
        <taxon>Fulvivirga</taxon>
    </lineage>
</organism>
<dbReference type="STRING" id="1237149.C900_00750"/>
<dbReference type="PANTHER" id="PTHR14226:SF29">
    <property type="entry name" value="NEUROPATHY TARGET ESTERASE SWS"/>
    <property type="match status" value="1"/>
</dbReference>
<dbReference type="AlphaFoldDB" id="L8JYS9"/>
<evidence type="ECO:0000256" key="3">
    <source>
        <dbReference type="ARBA" id="ARBA00023098"/>
    </source>
</evidence>
<feature type="active site" description="Nucleophile" evidence="4">
    <location>
        <position position="59"/>
    </location>
</feature>
<evidence type="ECO:0000259" key="6">
    <source>
        <dbReference type="PROSITE" id="PS51635"/>
    </source>
</evidence>
<reference evidence="7 8" key="1">
    <citation type="submission" date="2012-12" db="EMBL/GenBank/DDBJ databases">
        <title>Genome assembly of Fulvivirga imtechensis AK7.</title>
        <authorList>
            <person name="Nupur N."/>
            <person name="Khatri I."/>
            <person name="Kumar R."/>
            <person name="Subramanian S."/>
            <person name="Pinnaka A."/>
        </authorList>
    </citation>
    <scope>NUCLEOTIDE SEQUENCE [LARGE SCALE GENOMIC DNA]</scope>
    <source>
        <strain evidence="7 8">AK7</strain>
    </source>
</reference>
<evidence type="ECO:0000256" key="2">
    <source>
        <dbReference type="ARBA" id="ARBA00022963"/>
    </source>
</evidence>